<evidence type="ECO:0000313" key="1">
    <source>
        <dbReference type="EMBL" id="KIK04856.1"/>
    </source>
</evidence>
<dbReference type="Gene3D" id="2.60.34.10">
    <property type="entry name" value="Substrate Binding Domain Of DNAk, Chain A, domain 1"/>
    <property type="match status" value="1"/>
</dbReference>
<evidence type="ECO:0000313" key="2">
    <source>
        <dbReference type="Proteomes" id="UP000054477"/>
    </source>
</evidence>
<dbReference type="STRING" id="1095629.A0A0C9XIK0"/>
<dbReference type="AlphaFoldDB" id="A0A0C9XIK0"/>
<dbReference type="OrthoDB" id="3037355at2759"/>
<organism evidence="1 2">
    <name type="scientific">Laccaria amethystina LaAM-08-1</name>
    <dbReference type="NCBI Taxonomy" id="1095629"/>
    <lineage>
        <taxon>Eukaryota</taxon>
        <taxon>Fungi</taxon>
        <taxon>Dikarya</taxon>
        <taxon>Basidiomycota</taxon>
        <taxon>Agaricomycotina</taxon>
        <taxon>Agaricomycetes</taxon>
        <taxon>Agaricomycetidae</taxon>
        <taxon>Agaricales</taxon>
        <taxon>Agaricineae</taxon>
        <taxon>Hydnangiaceae</taxon>
        <taxon>Laccaria</taxon>
    </lineage>
</organism>
<protein>
    <submittedName>
        <fullName evidence="1">Unplaced genomic scaffold K443scaffold_31, whole genome shotgun sequence</fullName>
    </submittedName>
</protein>
<dbReference type="HOGENOM" id="CLU_692738_0_0_1"/>
<sequence length="372" mass="41048">MSIAATSLFQVEEGYFGSISVVSRADGSHLGTKTFSLPSASRLTEAVDSVLSQFPSEGMSHFTSVGLADDDDIWNVGDSLNSINHSIARRTGSPNPYNQYILSHGEAYCGVLPPDSKSILNVMFLDFSPNRIASETFVSIYDEGYRKTKPILAVFVCEPPLHCIVLNNPPASMTPVLHAILSENYPNIPVLVVSASDISQAVIARYQYLKSRITWQFDSILRNVRYDPPPIRIASSTGVAVPLINCARPSRRGRIFTTSVDDQATATVRMLFGNHPLAKDNVERGVVTLEGLKPMPKDVACIKVFVDFLDDEFVSMAIVTVMQYANNEKTHLPLVSKTAILPHFLFDITRHGGRYHYGLEHQYDGAQPELPE</sequence>
<keyword evidence="2" id="KW-1185">Reference proteome</keyword>
<gene>
    <name evidence="1" type="ORF">K443DRAFT_130617</name>
</gene>
<dbReference type="Proteomes" id="UP000054477">
    <property type="component" value="Unassembled WGS sequence"/>
</dbReference>
<accession>A0A0C9XIK0</accession>
<dbReference type="EMBL" id="KN838566">
    <property type="protein sequence ID" value="KIK04856.1"/>
    <property type="molecule type" value="Genomic_DNA"/>
</dbReference>
<name>A0A0C9XIK0_9AGAR</name>
<dbReference type="InterPro" id="IPR029047">
    <property type="entry name" value="HSP70_peptide-bd_sf"/>
</dbReference>
<proteinExistence type="predicted"/>
<dbReference type="SUPFAM" id="SSF100920">
    <property type="entry name" value="Heat shock protein 70kD (HSP70), peptide-binding domain"/>
    <property type="match status" value="1"/>
</dbReference>
<reference evidence="2" key="2">
    <citation type="submission" date="2015-01" db="EMBL/GenBank/DDBJ databases">
        <title>Evolutionary Origins and Diversification of the Mycorrhizal Mutualists.</title>
        <authorList>
            <consortium name="DOE Joint Genome Institute"/>
            <consortium name="Mycorrhizal Genomics Consortium"/>
            <person name="Kohler A."/>
            <person name="Kuo A."/>
            <person name="Nagy L.G."/>
            <person name="Floudas D."/>
            <person name="Copeland A."/>
            <person name="Barry K.W."/>
            <person name="Cichocki N."/>
            <person name="Veneault-Fourrey C."/>
            <person name="LaButti K."/>
            <person name="Lindquist E.A."/>
            <person name="Lipzen A."/>
            <person name="Lundell T."/>
            <person name="Morin E."/>
            <person name="Murat C."/>
            <person name="Riley R."/>
            <person name="Ohm R."/>
            <person name="Sun H."/>
            <person name="Tunlid A."/>
            <person name="Henrissat B."/>
            <person name="Grigoriev I.V."/>
            <person name="Hibbett D.S."/>
            <person name="Martin F."/>
        </authorList>
    </citation>
    <scope>NUCLEOTIDE SEQUENCE [LARGE SCALE GENOMIC DNA]</scope>
    <source>
        <strain evidence="2">LaAM-08-1</strain>
    </source>
</reference>
<reference evidence="1 2" key="1">
    <citation type="submission" date="2014-04" db="EMBL/GenBank/DDBJ databases">
        <authorList>
            <consortium name="DOE Joint Genome Institute"/>
            <person name="Kuo A."/>
            <person name="Kohler A."/>
            <person name="Nagy L.G."/>
            <person name="Floudas D."/>
            <person name="Copeland A."/>
            <person name="Barry K.W."/>
            <person name="Cichocki N."/>
            <person name="Veneault-Fourrey C."/>
            <person name="LaButti K."/>
            <person name="Lindquist E.A."/>
            <person name="Lipzen A."/>
            <person name="Lundell T."/>
            <person name="Morin E."/>
            <person name="Murat C."/>
            <person name="Sun H."/>
            <person name="Tunlid A."/>
            <person name="Henrissat B."/>
            <person name="Grigoriev I.V."/>
            <person name="Hibbett D.S."/>
            <person name="Martin F."/>
            <person name="Nordberg H.P."/>
            <person name="Cantor M.N."/>
            <person name="Hua S.X."/>
        </authorList>
    </citation>
    <scope>NUCLEOTIDE SEQUENCE [LARGE SCALE GENOMIC DNA]</scope>
    <source>
        <strain evidence="1 2">LaAM-08-1</strain>
    </source>
</reference>